<dbReference type="EMBL" id="AZGY01000002">
    <property type="protein sequence ID" value="OAA32204.1"/>
    <property type="molecule type" value="Genomic_DNA"/>
</dbReference>
<evidence type="ECO:0000313" key="2">
    <source>
        <dbReference type="EMBL" id="OAA32204.1"/>
    </source>
</evidence>
<proteinExistence type="predicted"/>
<evidence type="ECO:0000256" key="1">
    <source>
        <dbReference type="SAM" id="MobiDB-lite"/>
    </source>
</evidence>
<comment type="caution">
    <text evidence="2">The sequence shown here is derived from an EMBL/GenBank/DDBJ whole genome shotgun (WGS) entry which is preliminary data.</text>
</comment>
<organism evidence="2 3">
    <name type="scientific">Moelleriella libera RCEF 2490</name>
    <dbReference type="NCBI Taxonomy" id="1081109"/>
    <lineage>
        <taxon>Eukaryota</taxon>
        <taxon>Fungi</taxon>
        <taxon>Dikarya</taxon>
        <taxon>Ascomycota</taxon>
        <taxon>Pezizomycotina</taxon>
        <taxon>Sordariomycetes</taxon>
        <taxon>Hypocreomycetidae</taxon>
        <taxon>Hypocreales</taxon>
        <taxon>Clavicipitaceae</taxon>
        <taxon>Moelleriella</taxon>
    </lineage>
</organism>
<feature type="compositionally biased region" description="Low complexity" evidence="1">
    <location>
        <begin position="15"/>
        <end position="28"/>
    </location>
</feature>
<keyword evidence="3" id="KW-1185">Reference proteome</keyword>
<sequence length="115" mass="13025">MAYDDGRLMPRMGETSTSTTGHSTFSSTLRFTDGQSPEARIIPGTRDGPHKCIKSCLPLRNWFPRDQKGRCFAKRVLAVPREDKELKDVRDMAARGPLMTEMTRSAMSWFDSVKI</sequence>
<accession>A0A166U8Q8</accession>
<name>A0A166U8Q8_9HYPO</name>
<dbReference type="Proteomes" id="UP000078544">
    <property type="component" value="Unassembled WGS sequence"/>
</dbReference>
<gene>
    <name evidence="2" type="ORF">AAL_01536</name>
</gene>
<evidence type="ECO:0000313" key="3">
    <source>
        <dbReference type="Proteomes" id="UP000078544"/>
    </source>
</evidence>
<reference evidence="2 3" key="1">
    <citation type="journal article" date="2016" name="Genome Biol. Evol.">
        <title>Divergent and convergent evolution of fungal pathogenicity.</title>
        <authorList>
            <person name="Shang Y."/>
            <person name="Xiao G."/>
            <person name="Zheng P."/>
            <person name="Cen K."/>
            <person name="Zhan S."/>
            <person name="Wang C."/>
        </authorList>
    </citation>
    <scope>NUCLEOTIDE SEQUENCE [LARGE SCALE GENOMIC DNA]</scope>
    <source>
        <strain evidence="2 3">RCEF 2490</strain>
    </source>
</reference>
<dbReference type="AlphaFoldDB" id="A0A166U8Q8"/>
<feature type="region of interest" description="Disordered" evidence="1">
    <location>
        <begin position="1"/>
        <end position="47"/>
    </location>
</feature>
<protein>
    <submittedName>
        <fullName evidence="2">Uncharacterized protein</fullName>
    </submittedName>
</protein>